<proteinExistence type="predicted"/>
<comment type="caution">
    <text evidence="2">The sequence shown here is derived from an EMBL/GenBank/DDBJ whole genome shotgun (WGS) entry which is preliminary data.</text>
</comment>
<name>A0ABV2HCQ0_9HYPH</name>
<evidence type="ECO:0000256" key="1">
    <source>
        <dbReference type="SAM" id="MobiDB-lite"/>
    </source>
</evidence>
<evidence type="ECO:0000313" key="3">
    <source>
        <dbReference type="Proteomes" id="UP001549031"/>
    </source>
</evidence>
<dbReference type="EMBL" id="JBEPLJ010000022">
    <property type="protein sequence ID" value="MET3588289.1"/>
    <property type="molecule type" value="Genomic_DNA"/>
</dbReference>
<protein>
    <submittedName>
        <fullName evidence="2">Uncharacterized protein</fullName>
    </submittedName>
</protein>
<keyword evidence="3" id="KW-1185">Reference proteome</keyword>
<gene>
    <name evidence="2" type="ORF">ABID21_004424</name>
</gene>
<accession>A0ABV2HCQ0</accession>
<organism evidence="2 3">
    <name type="scientific">Pseudorhizobium tarimense</name>
    <dbReference type="NCBI Taxonomy" id="1079109"/>
    <lineage>
        <taxon>Bacteria</taxon>
        <taxon>Pseudomonadati</taxon>
        <taxon>Pseudomonadota</taxon>
        <taxon>Alphaproteobacteria</taxon>
        <taxon>Hyphomicrobiales</taxon>
        <taxon>Rhizobiaceae</taxon>
        <taxon>Rhizobium/Agrobacterium group</taxon>
        <taxon>Pseudorhizobium</taxon>
    </lineage>
</organism>
<feature type="region of interest" description="Disordered" evidence="1">
    <location>
        <begin position="18"/>
        <end position="37"/>
    </location>
</feature>
<dbReference type="Proteomes" id="UP001549031">
    <property type="component" value="Unassembled WGS sequence"/>
</dbReference>
<sequence length="37" mass="4388">MTYFSKFYATLERASQERAPYNRRSIRQKISEASTSL</sequence>
<reference evidence="2 3" key="1">
    <citation type="submission" date="2024-06" db="EMBL/GenBank/DDBJ databases">
        <title>Genomic Encyclopedia of Type Strains, Phase IV (KMG-IV): sequencing the most valuable type-strain genomes for metagenomic binning, comparative biology and taxonomic classification.</title>
        <authorList>
            <person name="Goeker M."/>
        </authorList>
    </citation>
    <scope>NUCLEOTIDE SEQUENCE [LARGE SCALE GENOMIC DNA]</scope>
    <source>
        <strain evidence="2 3">DSM 105042</strain>
    </source>
</reference>
<evidence type="ECO:0000313" key="2">
    <source>
        <dbReference type="EMBL" id="MET3588289.1"/>
    </source>
</evidence>